<dbReference type="STRING" id="5722.A2EA85"/>
<dbReference type="PROSITE" id="PS50197">
    <property type="entry name" value="BEACH"/>
    <property type="match status" value="1"/>
</dbReference>
<dbReference type="InterPro" id="IPR036372">
    <property type="entry name" value="BEACH_dom_sf"/>
</dbReference>
<organism evidence="2 3">
    <name type="scientific">Trichomonas vaginalis (strain ATCC PRA-98 / G3)</name>
    <dbReference type="NCBI Taxonomy" id="412133"/>
    <lineage>
        <taxon>Eukaryota</taxon>
        <taxon>Metamonada</taxon>
        <taxon>Parabasalia</taxon>
        <taxon>Trichomonadida</taxon>
        <taxon>Trichomonadidae</taxon>
        <taxon>Trichomonas</taxon>
    </lineage>
</organism>
<dbReference type="SMR" id="A2EA85"/>
<dbReference type="VEuPathDB" id="TrichDB:TVAG_271160"/>
<dbReference type="EMBL" id="DS113338">
    <property type="protein sequence ID" value="EAY10425.1"/>
    <property type="molecule type" value="Genomic_DNA"/>
</dbReference>
<dbReference type="CDD" id="cd06071">
    <property type="entry name" value="Beach"/>
    <property type="match status" value="1"/>
</dbReference>
<feature type="domain" description="BEACH" evidence="1">
    <location>
        <begin position="1814"/>
        <end position="2083"/>
    </location>
</feature>
<dbReference type="InterPro" id="IPR050865">
    <property type="entry name" value="BEACH_Domain"/>
</dbReference>
<keyword evidence="3" id="KW-1185">Reference proteome</keyword>
<dbReference type="VEuPathDB" id="TrichDB:TVAGG3_0167330"/>
<dbReference type="Gene3D" id="1.10.1540.10">
    <property type="entry name" value="BEACH domain"/>
    <property type="match status" value="1"/>
</dbReference>
<dbReference type="KEGG" id="tva:4768351"/>
<name>A2EA85_TRIV3</name>
<dbReference type="SMART" id="SM01026">
    <property type="entry name" value="Beach"/>
    <property type="match status" value="1"/>
</dbReference>
<dbReference type="InParanoid" id="A2EA85"/>
<dbReference type="PANTHER" id="PTHR13743:SF112">
    <property type="entry name" value="BEACH DOMAIN-CONTAINING PROTEIN"/>
    <property type="match status" value="1"/>
</dbReference>
<gene>
    <name evidence="2" type="ORF">TVAG_271160</name>
</gene>
<sequence length="2348" mass="270997">MSFAYHPAQEPCIGSALPSNSFVNRLKKITERLNMDQPIYPDIDTIYSFCLEYVNAITVYMLQGFPKDYEPLPDFVAFIDILIYYLDQYDTKPEIDKDVFLQCLYITTKGLNADIVFKDEPSLLNVLKLIADSNSKAVQDDFKNTLFRAILKSPQNKKVILTNTFFLLTCKRFFNHVEYSKFIDDNLKQIISLFVLDSIDLDTSYVCTFFFNMISNNSIPNENAYSAIKFLTSYLKMNTLHAKKAINEIFPSLNGFSLILNLLIQANPQKIKLVFYDLCTLTKKAEESTLNFIMAEIGNSNQKLNVIVQLYSTISMVITQKGFSSHDIEFITDPSVFMRPHQSMDEEMKTCTCFLFNRFCALGYKYVKLCLSPLLDNFLDGISDQHCEWISEGLDLAGRGLISPTDLKNGNLLELFIVLQSPDFIAHILEIFTKLTPCLASAYGAENDPNKKFIIITQILHSQQYFKDQNKFLNSFSMFIIEDKEKHIVLTRLMEMCFKSMTDEIMLAISYVFMQDENTCLVFLNKCNGLQVLDDIINSVEITEENKSLFLESLTTGDTAMIISDWILSLNPNHNLFKIEPRNLWNIIFFDDGKTLCIRVPSLIPFVPLPPDVVLSPADIYLIYTKALKDFTTREYTIEMSQIISAITNRYISFSDYKKLIYSKKKISPMCNENLDHFPVFELQPFKKESYIHIMRFAKAISFWVKLENYTDQTITILTANNLEITLLNDNFTVKYHGTIYGIVKVESTHWVLMHINLVNELLRCVLNVGIGNKTVEIVLPDPIEHFSSFTIGKVDETTKTRFFIGPAIRLFSKQVQDKKKIESLGVSSMKMTTEILLITPNWGDDEMFGKGCFKVPYKSFCSFLQEKERLIELYNIILDMDDPILISDYIKCLISCHQINNCGGETFWPMIKLLFKRKHEYLKDTSTLDLITTLYYNSCIHYIGNDIEMWELYPDKMCQISPYNDTLRAYMATLCFSRMLQKQEYSSLLLALNDVGNYNAVYNLFCISDETIQLSILNHIIMKNKMNFDNKLLSVFQFNRLIMIMLTSTMTVSRRILDLICLINSNEKDYVKPTISFSCAVMRLIESESLKNTLLSLLTGTFEVEVLINAIQVNRPHIIPALLFILILTISADFAMCGDENKIDQAVNFFENQLSMLIDLFTSICVGYRTNLLGTPEILDLISFVFPWMFDLKTLKENEETKVDGIIDQSKLKHMLFDSWNLPSYLESEVKDPVEIKSNFETQNHLILNSVLSLIRKCCPEYDAENLPIGISPLVDKVSQFLFDLITSFTEKKMFFIAARCLTFVDLRPSPQICLIMLNKFFRSYDITNCEIFFDLAARVHFRPSIKEIKPISTEIARILVSKELENVSKNQSSIYAIRMILYNILDVLSLEESCNLISDIINIRKFAEHVFSDPKFTLLILERLCQFVGTQNELLCQTLSKFTLFVSTLKISDNYIENLLTLLQGLSIADSPNFKDWLTSNKEIYMIGMEKMKRFFGEFDDSWQKNFKNSDYLLEFHDTLNEIYNGMNLHVQSVNKFPAILKTITDIYKDDSLRKIEEDEMNLFWQINSIELSSVQRNCYMMGEHTWPGDCPLIQTPSPIKLPKFGVGTSRPELYTHQLPQTICFTTGNNIKLYNEKYTVFATLEKYSKNSAFLPIRCSSSMSNSTKSMYYSFVRKFSQIPQIYNCKFLKYSDPIQSVTFVDNTKITVLIGASFENTNELKLMKDYISPICYSALSHQMTLGMFGKVSLFCGHFAVTVNKSDILLVRKRTYNYQNNCAEIHTWNGTDFNIIFQGNNVPHIITAFNYDYRFINNKVFNMPLAMMTEQWQISALTTFKYLLGVNFAAGRSFSDYSQYFVFPWVISNYSDATLDISNQNDVRDLQKPMGMIGEERAKNFMKQRLEKKTEYIIPSHYSMSSAIHHFLLRCPPHTLIEWDVNNGWEVSTKTFHDLGVSWRNASELQPNDCKELIPEFFCLPEMFVNRSKLNTRDVMLPKWCQSGPCQFVMANREILNNSEKINLWIDLIFGYLQSGSQAEHIGNIYDPICYPHKISSSDDRSIVELQISTLGQCPQQIFRKPHPTKIQKTPDDDKEQQKALFRQKHSSIRPKPNFSQLEESFDGAFCRGKIAVMPQENSVVLHIKKVNSMRCYTTYFNDATAMSCSEDGNLIVVDDANFVSSVYFIDIVGDFLGVRKVGSKVFEDTVRSRIDSTMQIAISFMKNYYVLWHPIRGTTLDKVEMDGIIDIIFIEKYLAFCILMPKRLVVRTYSNTDICEMQMQKEATCMIKHNDGIFVGYKDGSIEVVAIDRMRLMPKSMKIFEDSTVGIVKLVRNGTYIFAWTTQDRIISII</sequence>
<protein>
    <submittedName>
        <fullName evidence="2">Beige/BEACH domain containing protein</fullName>
    </submittedName>
</protein>
<dbReference type="InterPro" id="IPR000409">
    <property type="entry name" value="BEACH_dom"/>
</dbReference>
<dbReference type="Pfam" id="PF02138">
    <property type="entry name" value="Beach"/>
    <property type="match status" value="1"/>
</dbReference>
<dbReference type="PANTHER" id="PTHR13743">
    <property type="entry name" value="BEIGE/BEACH-RELATED"/>
    <property type="match status" value="1"/>
</dbReference>
<dbReference type="RefSeq" id="XP_001322648.1">
    <property type="nucleotide sequence ID" value="XM_001322613.1"/>
</dbReference>
<reference evidence="2" key="1">
    <citation type="submission" date="2006-10" db="EMBL/GenBank/DDBJ databases">
        <authorList>
            <person name="Amadeo P."/>
            <person name="Zhao Q."/>
            <person name="Wortman J."/>
            <person name="Fraser-Liggett C."/>
            <person name="Carlton J."/>
        </authorList>
    </citation>
    <scope>NUCLEOTIDE SEQUENCE</scope>
    <source>
        <strain evidence="2">G3</strain>
    </source>
</reference>
<evidence type="ECO:0000313" key="2">
    <source>
        <dbReference type="EMBL" id="EAY10425.1"/>
    </source>
</evidence>
<dbReference type="Proteomes" id="UP000001542">
    <property type="component" value="Unassembled WGS sequence"/>
</dbReference>
<dbReference type="eggNOG" id="KOG1786">
    <property type="taxonomic scope" value="Eukaryota"/>
</dbReference>
<accession>A2EA85</accession>
<reference evidence="2" key="2">
    <citation type="journal article" date="2007" name="Science">
        <title>Draft genome sequence of the sexually transmitted pathogen Trichomonas vaginalis.</title>
        <authorList>
            <person name="Carlton J.M."/>
            <person name="Hirt R.P."/>
            <person name="Silva J.C."/>
            <person name="Delcher A.L."/>
            <person name="Schatz M."/>
            <person name="Zhao Q."/>
            <person name="Wortman J.R."/>
            <person name="Bidwell S.L."/>
            <person name="Alsmark U.C.M."/>
            <person name="Besteiro S."/>
            <person name="Sicheritz-Ponten T."/>
            <person name="Noel C.J."/>
            <person name="Dacks J.B."/>
            <person name="Foster P.G."/>
            <person name="Simillion C."/>
            <person name="Van de Peer Y."/>
            <person name="Miranda-Saavedra D."/>
            <person name="Barton G.J."/>
            <person name="Westrop G.D."/>
            <person name="Mueller S."/>
            <person name="Dessi D."/>
            <person name="Fiori P.L."/>
            <person name="Ren Q."/>
            <person name="Paulsen I."/>
            <person name="Zhang H."/>
            <person name="Bastida-Corcuera F.D."/>
            <person name="Simoes-Barbosa A."/>
            <person name="Brown M.T."/>
            <person name="Hayes R.D."/>
            <person name="Mukherjee M."/>
            <person name="Okumura C.Y."/>
            <person name="Schneider R."/>
            <person name="Smith A.J."/>
            <person name="Vanacova S."/>
            <person name="Villalvazo M."/>
            <person name="Haas B.J."/>
            <person name="Pertea M."/>
            <person name="Feldblyum T.V."/>
            <person name="Utterback T.R."/>
            <person name="Shu C.L."/>
            <person name="Osoegawa K."/>
            <person name="de Jong P.J."/>
            <person name="Hrdy I."/>
            <person name="Horvathova L."/>
            <person name="Zubacova Z."/>
            <person name="Dolezal P."/>
            <person name="Malik S.B."/>
            <person name="Logsdon J.M. Jr."/>
            <person name="Henze K."/>
            <person name="Gupta A."/>
            <person name="Wang C.C."/>
            <person name="Dunne R.L."/>
            <person name="Upcroft J.A."/>
            <person name="Upcroft P."/>
            <person name="White O."/>
            <person name="Salzberg S.L."/>
            <person name="Tang P."/>
            <person name="Chiu C.-H."/>
            <person name="Lee Y.-S."/>
            <person name="Embley T.M."/>
            <person name="Coombs G.H."/>
            <person name="Mottram J.C."/>
            <person name="Tachezy J."/>
            <person name="Fraser-Liggett C.M."/>
            <person name="Johnson P.J."/>
        </authorList>
    </citation>
    <scope>NUCLEOTIDE SEQUENCE [LARGE SCALE GENOMIC DNA]</scope>
    <source>
        <strain evidence="2">G3</strain>
    </source>
</reference>
<evidence type="ECO:0000259" key="1">
    <source>
        <dbReference type="PROSITE" id="PS50197"/>
    </source>
</evidence>
<evidence type="ECO:0000313" key="3">
    <source>
        <dbReference type="Proteomes" id="UP000001542"/>
    </source>
</evidence>
<dbReference type="SUPFAM" id="SSF81837">
    <property type="entry name" value="BEACH domain"/>
    <property type="match status" value="1"/>
</dbReference>
<dbReference type="OrthoDB" id="26681at2759"/>
<proteinExistence type="predicted"/>